<dbReference type="GO" id="GO:0008233">
    <property type="term" value="F:peptidase activity"/>
    <property type="evidence" value="ECO:0007669"/>
    <property type="project" value="UniProtKB-KW"/>
</dbReference>
<dbReference type="PANTHER" id="PTHR13604:SF0">
    <property type="entry name" value="ABASIC SITE PROCESSING PROTEIN HMCES"/>
    <property type="match status" value="1"/>
</dbReference>
<dbReference type="AlphaFoldDB" id="A0A381U2Q3"/>
<dbReference type="EMBL" id="UINC01005348">
    <property type="protein sequence ID" value="SVA20753.1"/>
    <property type="molecule type" value="Genomic_DNA"/>
</dbReference>
<dbReference type="Gene3D" id="3.90.1680.10">
    <property type="entry name" value="SOS response associated peptidase-like"/>
    <property type="match status" value="1"/>
</dbReference>
<evidence type="ECO:0000256" key="2">
    <source>
        <dbReference type="ARBA" id="ARBA00022670"/>
    </source>
</evidence>
<dbReference type="InterPro" id="IPR003738">
    <property type="entry name" value="SRAP"/>
</dbReference>
<dbReference type="Pfam" id="PF02586">
    <property type="entry name" value="SRAP"/>
    <property type="match status" value="1"/>
</dbReference>
<keyword evidence="6" id="KW-0238">DNA-binding</keyword>
<keyword evidence="5" id="KW-0190">Covalent protein-DNA linkage</keyword>
<evidence type="ECO:0000256" key="1">
    <source>
        <dbReference type="ARBA" id="ARBA00008136"/>
    </source>
</evidence>
<dbReference type="InterPro" id="IPR036590">
    <property type="entry name" value="SRAP-like"/>
</dbReference>
<name>A0A381U2Q3_9ZZZZ</name>
<dbReference type="PANTHER" id="PTHR13604">
    <property type="entry name" value="DC12-RELATED"/>
    <property type="match status" value="1"/>
</dbReference>
<evidence type="ECO:0008006" key="9">
    <source>
        <dbReference type="Google" id="ProtNLM"/>
    </source>
</evidence>
<dbReference type="GO" id="GO:0106300">
    <property type="term" value="P:protein-DNA covalent cross-linking repair"/>
    <property type="evidence" value="ECO:0007669"/>
    <property type="project" value="InterPro"/>
</dbReference>
<dbReference type="SUPFAM" id="SSF143081">
    <property type="entry name" value="BB1717-like"/>
    <property type="match status" value="1"/>
</dbReference>
<comment type="similarity">
    <text evidence="1">Belongs to the SOS response-associated peptidase family.</text>
</comment>
<reference evidence="8" key="1">
    <citation type="submission" date="2018-05" db="EMBL/GenBank/DDBJ databases">
        <authorList>
            <person name="Lanie J.A."/>
            <person name="Ng W.-L."/>
            <person name="Kazmierczak K.M."/>
            <person name="Andrzejewski T.M."/>
            <person name="Davidsen T.M."/>
            <person name="Wayne K.J."/>
            <person name="Tettelin H."/>
            <person name="Glass J.I."/>
            <person name="Rusch D."/>
            <person name="Podicherti R."/>
            <person name="Tsui H.-C.T."/>
            <person name="Winkler M.E."/>
        </authorList>
    </citation>
    <scope>NUCLEOTIDE SEQUENCE</scope>
</reference>
<evidence type="ECO:0000256" key="7">
    <source>
        <dbReference type="ARBA" id="ARBA00023239"/>
    </source>
</evidence>
<protein>
    <recommendedName>
        <fullName evidence="9">Abasic site processing protein</fullName>
    </recommendedName>
</protein>
<keyword evidence="2" id="KW-0645">Protease</keyword>
<evidence type="ECO:0000313" key="8">
    <source>
        <dbReference type="EMBL" id="SVA20753.1"/>
    </source>
</evidence>
<keyword evidence="4" id="KW-0378">Hydrolase</keyword>
<evidence type="ECO:0000256" key="6">
    <source>
        <dbReference type="ARBA" id="ARBA00023125"/>
    </source>
</evidence>
<gene>
    <name evidence="8" type="ORF">METZ01_LOCUS73607</name>
</gene>
<sequence>MCGRFSVYIDDVELKNRFPNHDVAPFQGVKVTNFAPTMEMPVIIENQVVNMRWGLIPAWSQNKSFANKLINARGETLLTKPSFKNLVDTQRCVVPSNGFYEWDTASKLPYFVQTADGSLMNFCGLHTLWMDENRRPVNTFTIITTKSNQIMSEIHHRMPVILELGSEYKWLNRANNFAAVQNLIKPIDDSSISITPIDKVS</sequence>
<organism evidence="8">
    <name type="scientific">marine metagenome</name>
    <dbReference type="NCBI Taxonomy" id="408172"/>
    <lineage>
        <taxon>unclassified sequences</taxon>
        <taxon>metagenomes</taxon>
        <taxon>ecological metagenomes</taxon>
    </lineage>
</organism>
<evidence type="ECO:0000256" key="5">
    <source>
        <dbReference type="ARBA" id="ARBA00023124"/>
    </source>
</evidence>
<keyword evidence="7" id="KW-0456">Lyase</keyword>
<dbReference type="GO" id="GO:0016829">
    <property type="term" value="F:lyase activity"/>
    <property type="evidence" value="ECO:0007669"/>
    <property type="project" value="UniProtKB-KW"/>
</dbReference>
<dbReference type="GO" id="GO:0003697">
    <property type="term" value="F:single-stranded DNA binding"/>
    <property type="evidence" value="ECO:0007669"/>
    <property type="project" value="InterPro"/>
</dbReference>
<accession>A0A381U2Q3</accession>
<evidence type="ECO:0000256" key="3">
    <source>
        <dbReference type="ARBA" id="ARBA00022763"/>
    </source>
</evidence>
<evidence type="ECO:0000256" key="4">
    <source>
        <dbReference type="ARBA" id="ARBA00022801"/>
    </source>
</evidence>
<keyword evidence="3" id="KW-0227">DNA damage</keyword>
<proteinExistence type="inferred from homology"/>
<dbReference type="GO" id="GO:0006508">
    <property type="term" value="P:proteolysis"/>
    <property type="evidence" value="ECO:0007669"/>
    <property type="project" value="UniProtKB-KW"/>
</dbReference>